<keyword evidence="2" id="KW-0812">Transmembrane</keyword>
<keyword evidence="3" id="KW-0732">Signal</keyword>
<comment type="caution">
    <text evidence="4">The sequence shown here is derived from an EMBL/GenBank/DDBJ whole genome shotgun (WGS) entry which is preliminary data.</text>
</comment>
<keyword evidence="1" id="KW-0175">Coiled coil</keyword>
<evidence type="ECO:0000256" key="2">
    <source>
        <dbReference type="SAM" id="Phobius"/>
    </source>
</evidence>
<name>A0ABR3I9I4_LOXSC</name>
<proteinExistence type="predicted"/>
<organism evidence="4 5">
    <name type="scientific">Loxostege sticticalis</name>
    <name type="common">Beet webworm moth</name>
    <dbReference type="NCBI Taxonomy" id="481309"/>
    <lineage>
        <taxon>Eukaryota</taxon>
        <taxon>Metazoa</taxon>
        <taxon>Ecdysozoa</taxon>
        <taxon>Arthropoda</taxon>
        <taxon>Hexapoda</taxon>
        <taxon>Insecta</taxon>
        <taxon>Pterygota</taxon>
        <taxon>Neoptera</taxon>
        <taxon>Endopterygota</taxon>
        <taxon>Lepidoptera</taxon>
        <taxon>Glossata</taxon>
        <taxon>Ditrysia</taxon>
        <taxon>Pyraloidea</taxon>
        <taxon>Crambidae</taxon>
        <taxon>Pyraustinae</taxon>
        <taxon>Loxostege</taxon>
    </lineage>
</organism>
<evidence type="ECO:0000256" key="1">
    <source>
        <dbReference type="SAM" id="Coils"/>
    </source>
</evidence>
<keyword evidence="2" id="KW-1133">Transmembrane helix</keyword>
<feature type="signal peptide" evidence="3">
    <location>
        <begin position="1"/>
        <end position="17"/>
    </location>
</feature>
<feature type="chain" id="PRO_5047522525" evidence="3">
    <location>
        <begin position="18"/>
        <end position="290"/>
    </location>
</feature>
<dbReference type="Proteomes" id="UP001549920">
    <property type="component" value="Unassembled WGS sequence"/>
</dbReference>
<keyword evidence="2" id="KW-0472">Membrane</keyword>
<evidence type="ECO:0000313" key="5">
    <source>
        <dbReference type="Proteomes" id="UP001549920"/>
    </source>
</evidence>
<evidence type="ECO:0000313" key="4">
    <source>
        <dbReference type="EMBL" id="KAL0892936.1"/>
    </source>
</evidence>
<feature type="transmembrane region" description="Helical" evidence="2">
    <location>
        <begin position="240"/>
        <end position="262"/>
    </location>
</feature>
<feature type="coiled-coil region" evidence="1">
    <location>
        <begin position="83"/>
        <end position="110"/>
    </location>
</feature>
<dbReference type="EMBL" id="JBEUOH010000006">
    <property type="protein sequence ID" value="KAL0892936.1"/>
    <property type="molecule type" value="Genomic_DNA"/>
</dbReference>
<gene>
    <name evidence="4" type="ORF">ABMA27_014608</name>
</gene>
<protein>
    <submittedName>
        <fullName evidence="4">Uncharacterized protein</fullName>
    </submittedName>
</protein>
<keyword evidence="5" id="KW-1185">Reference proteome</keyword>
<evidence type="ECO:0000256" key="3">
    <source>
        <dbReference type="SAM" id="SignalP"/>
    </source>
</evidence>
<sequence>MDCRLVFVLLFSPHIFCHSGDPVMYFPPFEVRTVRDQTPPFMNEQFQTRSPGVSQMQPKQILHTTAPPPKVVPPPNRVEKEKIEAKNFTLTELLEAVNNLEENKEHHEVSRSAGYDYSPYGYRPQSYGYQQPSYGYQPQPQPPSYGPYGYNDAAYIPPKTVHHTSSKISLLKPDLGDLVKPVATKVASKVSGVIGLVLALLTGSAPNDIELKGFKDIVINGIVKPLLLAKGGLKSLISKLTIPVIALLLINLEVLITVWWLWEDCPEPVSQPPPYPFPKPTYPNGYNSYR</sequence>
<accession>A0ABR3I9I4</accession>
<reference evidence="4 5" key="1">
    <citation type="submission" date="2024-06" db="EMBL/GenBank/DDBJ databases">
        <title>A chromosome-level genome assembly of beet webworm, Loxostege sticticalis.</title>
        <authorList>
            <person name="Zhang Y."/>
        </authorList>
    </citation>
    <scope>NUCLEOTIDE SEQUENCE [LARGE SCALE GENOMIC DNA]</scope>
    <source>
        <strain evidence="4">AQ026</strain>
        <tissue evidence="4">Whole body</tissue>
    </source>
</reference>